<protein>
    <submittedName>
        <fullName evidence="1">Uncharacterized protein</fullName>
    </submittedName>
</protein>
<dbReference type="AlphaFoldDB" id="A0A507QY32"/>
<evidence type="ECO:0000313" key="1">
    <source>
        <dbReference type="EMBL" id="TQB73481.1"/>
    </source>
</evidence>
<evidence type="ECO:0000313" key="2">
    <source>
        <dbReference type="Proteomes" id="UP000319663"/>
    </source>
</evidence>
<dbReference type="Proteomes" id="UP000319663">
    <property type="component" value="Unassembled WGS sequence"/>
</dbReference>
<accession>A0A507QY32</accession>
<keyword evidence="2" id="KW-1185">Reference proteome</keyword>
<gene>
    <name evidence="1" type="ORF">MPDQ_005791</name>
</gene>
<proteinExistence type="predicted"/>
<name>A0A507QY32_MONPU</name>
<comment type="caution">
    <text evidence="1">The sequence shown here is derived from an EMBL/GenBank/DDBJ whole genome shotgun (WGS) entry which is preliminary data.</text>
</comment>
<organism evidence="1 2">
    <name type="scientific">Monascus purpureus</name>
    <name type="common">Red mold</name>
    <name type="synonym">Monascus anka</name>
    <dbReference type="NCBI Taxonomy" id="5098"/>
    <lineage>
        <taxon>Eukaryota</taxon>
        <taxon>Fungi</taxon>
        <taxon>Dikarya</taxon>
        <taxon>Ascomycota</taxon>
        <taxon>Pezizomycotina</taxon>
        <taxon>Eurotiomycetes</taxon>
        <taxon>Eurotiomycetidae</taxon>
        <taxon>Eurotiales</taxon>
        <taxon>Aspergillaceae</taxon>
        <taxon>Monascus</taxon>
    </lineage>
</organism>
<sequence>MSPTQAAFRLWVKPSYTHLAAPTFFPLALLSAVFPPVSSPFQSIRVPSHLYSSILLFFNGPCALQKTDLVSDHYNCCRLGHLVSLDGLTSAILAAQVGSR</sequence>
<dbReference type="EMBL" id="VIFY01000043">
    <property type="protein sequence ID" value="TQB73481.1"/>
    <property type="molecule type" value="Genomic_DNA"/>
</dbReference>
<reference evidence="1 2" key="1">
    <citation type="submission" date="2019-06" db="EMBL/GenBank/DDBJ databases">
        <title>Wine fermentation using esterase from Monascus purpureus.</title>
        <authorList>
            <person name="Geng C."/>
            <person name="Zhang Y."/>
        </authorList>
    </citation>
    <scope>NUCLEOTIDE SEQUENCE [LARGE SCALE GENOMIC DNA]</scope>
    <source>
        <strain evidence="1">HQ1</strain>
    </source>
</reference>